<accession>A0ABM9ACJ4</accession>
<evidence type="ECO:0000256" key="4">
    <source>
        <dbReference type="ARBA" id="ARBA00022840"/>
    </source>
</evidence>
<dbReference type="SMART" id="SM00382">
    <property type="entry name" value="AAA"/>
    <property type="match status" value="1"/>
</dbReference>
<dbReference type="PROSITE" id="PS50893">
    <property type="entry name" value="ABC_TRANSPORTER_2"/>
    <property type="match status" value="1"/>
</dbReference>
<protein>
    <submittedName>
        <fullName evidence="8">Vitamin B12 import ATP-binding protein BtuD</fullName>
    </submittedName>
</protein>
<evidence type="ECO:0000256" key="6">
    <source>
        <dbReference type="ARBA" id="ARBA00023136"/>
    </source>
</evidence>
<name>A0ABM9ACJ4_9GAMM</name>
<evidence type="ECO:0000256" key="5">
    <source>
        <dbReference type="ARBA" id="ARBA00022967"/>
    </source>
</evidence>
<evidence type="ECO:0000313" key="9">
    <source>
        <dbReference type="Proteomes" id="UP000838100"/>
    </source>
</evidence>
<dbReference type="Proteomes" id="UP000838100">
    <property type="component" value="Unassembled WGS sequence"/>
</dbReference>
<dbReference type="PANTHER" id="PTHR43499">
    <property type="entry name" value="ABC TRANSPORTER I FAMILY MEMBER 1"/>
    <property type="match status" value="1"/>
</dbReference>
<dbReference type="InterPro" id="IPR027417">
    <property type="entry name" value="P-loop_NTPase"/>
</dbReference>
<organism evidence="8 9">
    <name type="scientific">Sinobacterium norvegicum</name>
    <dbReference type="NCBI Taxonomy" id="1641715"/>
    <lineage>
        <taxon>Bacteria</taxon>
        <taxon>Pseudomonadati</taxon>
        <taxon>Pseudomonadota</taxon>
        <taxon>Gammaproteobacteria</taxon>
        <taxon>Cellvibrionales</taxon>
        <taxon>Spongiibacteraceae</taxon>
        <taxon>Sinobacterium</taxon>
    </lineage>
</organism>
<dbReference type="InterPro" id="IPR003439">
    <property type="entry name" value="ABC_transporter-like_ATP-bd"/>
</dbReference>
<keyword evidence="9" id="KW-1185">Reference proteome</keyword>
<evidence type="ECO:0000259" key="7">
    <source>
        <dbReference type="PROSITE" id="PS50893"/>
    </source>
</evidence>
<gene>
    <name evidence="8" type="primary">btuD_1</name>
    <name evidence="8" type="ORF">SIN8267_00481</name>
</gene>
<keyword evidence="2" id="KW-0547">Nucleotide-binding</keyword>
<proteinExistence type="predicted"/>
<feature type="domain" description="ABC transporter" evidence="7">
    <location>
        <begin position="37"/>
        <end position="240"/>
    </location>
</feature>
<evidence type="ECO:0000256" key="2">
    <source>
        <dbReference type="ARBA" id="ARBA00022741"/>
    </source>
</evidence>
<dbReference type="NCBIfam" id="NF010061">
    <property type="entry name" value="PRK13538.1"/>
    <property type="match status" value="1"/>
</dbReference>
<dbReference type="GO" id="GO:0005524">
    <property type="term" value="F:ATP binding"/>
    <property type="evidence" value="ECO:0007669"/>
    <property type="project" value="UniProtKB-KW"/>
</dbReference>
<dbReference type="SUPFAM" id="SSF52540">
    <property type="entry name" value="P-loop containing nucleoside triphosphate hydrolases"/>
    <property type="match status" value="1"/>
</dbReference>
<keyword evidence="5" id="KW-1278">Translocase</keyword>
<keyword evidence="4 8" id="KW-0067">ATP-binding</keyword>
<evidence type="ECO:0000256" key="3">
    <source>
        <dbReference type="ARBA" id="ARBA00022748"/>
    </source>
</evidence>
<keyword evidence="3" id="KW-0201">Cytochrome c-type biogenesis</keyword>
<dbReference type="Gene3D" id="3.40.50.300">
    <property type="entry name" value="P-loop containing nucleotide triphosphate hydrolases"/>
    <property type="match status" value="1"/>
</dbReference>
<dbReference type="InterPro" id="IPR003593">
    <property type="entry name" value="AAA+_ATPase"/>
</dbReference>
<dbReference type="NCBIfam" id="TIGR01189">
    <property type="entry name" value="ccmA"/>
    <property type="match status" value="1"/>
</dbReference>
<keyword evidence="1" id="KW-0813">Transport</keyword>
<reference evidence="8" key="1">
    <citation type="submission" date="2021-12" db="EMBL/GenBank/DDBJ databases">
        <authorList>
            <person name="Rodrigo-Torres L."/>
            <person name="Arahal R. D."/>
            <person name="Lucena T."/>
        </authorList>
    </citation>
    <scope>NUCLEOTIDE SEQUENCE</scope>
    <source>
        <strain evidence="8">CECT 8267</strain>
    </source>
</reference>
<keyword evidence="6" id="KW-0472">Membrane</keyword>
<dbReference type="EMBL" id="CAKLPX010000001">
    <property type="protein sequence ID" value="CAH0990389.1"/>
    <property type="molecule type" value="Genomic_DNA"/>
</dbReference>
<comment type="caution">
    <text evidence="8">The sequence shown here is derived from an EMBL/GenBank/DDBJ whole genome shotgun (WGS) entry which is preliminary data.</text>
</comment>
<dbReference type="Pfam" id="PF00005">
    <property type="entry name" value="ABC_tran"/>
    <property type="match status" value="1"/>
</dbReference>
<dbReference type="InterPro" id="IPR005895">
    <property type="entry name" value="ABC_transptr_haem_export_CcmA"/>
</dbReference>
<dbReference type="PANTHER" id="PTHR43499:SF1">
    <property type="entry name" value="ABC TRANSPORTER I FAMILY MEMBER 1"/>
    <property type="match status" value="1"/>
</dbReference>
<evidence type="ECO:0000313" key="8">
    <source>
        <dbReference type="EMBL" id="CAH0990389.1"/>
    </source>
</evidence>
<sequence length="240" mass="27188">MDSPVDYVFRNTAIFIGYHCDCRFYYEAVFILLETLLNVEGLTGGWSDRELFENLSFKVDCSDILQVEGPNGSGKTTLLRILAMLSNRYRGDIFFGGHNIRQHRQLYQQNMVFMGHAAGNQAVLSPMENLRWYFSSREDFTDQQLMQALDEVGLYGFEDSSCHSLSAGQQRRVSLARLHLSSSPLWILDEPFTAIDKQGVAELETFIANHSEQGGAVILTTHHKLTIPAEVKKLQLGSWT</sequence>
<evidence type="ECO:0000256" key="1">
    <source>
        <dbReference type="ARBA" id="ARBA00022448"/>
    </source>
</evidence>